<dbReference type="AlphaFoldDB" id="A0A317WDD5"/>
<gene>
    <name evidence="1" type="ORF">BO94DRAFT_114620</name>
</gene>
<dbReference type="Proteomes" id="UP000246702">
    <property type="component" value="Unassembled WGS sequence"/>
</dbReference>
<evidence type="ECO:0000313" key="2">
    <source>
        <dbReference type="Proteomes" id="UP000246702"/>
    </source>
</evidence>
<proteinExistence type="predicted"/>
<organism evidence="1 2">
    <name type="scientific">Aspergillus sclerotioniger CBS 115572</name>
    <dbReference type="NCBI Taxonomy" id="1450535"/>
    <lineage>
        <taxon>Eukaryota</taxon>
        <taxon>Fungi</taxon>
        <taxon>Dikarya</taxon>
        <taxon>Ascomycota</taxon>
        <taxon>Pezizomycotina</taxon>
        <taxon>Eurotiomycetes</taxon>
        <taxon>Eurotiomycetidae</taxon>
        <taxon>Eurotiales</taxon>
        <taxon>Aspergillaceae</taxon>
        <taxon>Aspergillus</taxon>
        <taxon>Aspergillus subgen. Circumdati</taxon>
    </lineage>
</organism>
<dbReference type="RefSeq" id="XP_025466239.1">
    <property type="nucleotide sequence ID" value="XM_025605528.1"/>
</dbReference>
<dbReference type="OrthoDB" id="4510311at2759"/>
<protein>
    <submittedName>
        <fullName evidence="1">Uncharacterized protein</fullName>
    </submittedName>
</protein>
<dbReference type="GeneID" id="37107671"/>
<evidence type="ECO:0000313" key="1">
    <source>
        <dbReference type="EMBL" id="PWY83771.1"/>
    </source>
</evidence>
<accession>A0A317WDD5</accession>
<name>A0A317WDD5_9EURO</name>
<sequence length="125" mass="13713">MRIAHDWAAEIVGPTCSNRLKACFWGGSIMIRPTHPCPGGSFIRFCLPTPASTVRSRVADRSRHQEHIFIPSRFYNRHGFAVVRATGLSLDPLDPAQTSFFLCTSISLNGVGSGVVQMGVAYDDF</sequence>
<reference evidence="1 2" key="1">
    <citation type="submission" date="2016-12" db="EMBL/GenBank/DDBJ databases">
        <title>The genomes of Aspergillus section Nigri reveals drivers in fungal speciation.</title>
        <authorList>
            <consortium name="DOE Joint Genome Institute"/>
            <person name="Vesth T.C."/>
            <person name="Nybo J."/>
            <person name="Theobald S."/>
            <person name="Brandl J."/>
            <person name="Frisvad J.C."/>
            <person name="Nielsen K.F."/>
            <person name="Lyhne E.K."/>
            <person name="Kogle M.E."/>
            <person name="Kuo A."/>
            <person name="Riley R."/>
            <person name="Clum A."/>
            <person name="Nolan M."/>
            <person name="Lipzen A."/>
            <person name="Salamov A."/>
            <person name="Henrissat B."/>
            <person name="Wiebenga A."/>
            <person name="De Vries R.P."/>
            <person name="Grigoriev I.V."/>
            <person name="Mortensen U.H."/>
            <person name="Andersen M.R."/>
            <person name="Baker S.E."/>
        </authorList>
    </citation>
    <scope>NUCLEOTIDE SEQUENCE [LARGE SCALE GENOMIC DNA]</scope>
    <source>
        <strain evidence="1 2">CBS 115572</strain>
    </source>
</reference>
<comment type="caution">
    <text evidence="1">The sequence shown here is derived from an EMBL/GenBank/DDBJ whole genome shotgun (WGS) entry which is preliminary data.</text>
</comment>
<dbReference type="EMBL" id="MSFK01000018">
    <property type="protein sequence ID" value="PWY83771.1"/>
    <property type="molecule type" value="Genomic_DNA"/>
</dbReference>
<keyword evidence="2" id="KW-1185">Reference proteome</keyword>